<dbReference type="EMBL" id="CP000853">
    <property type="protein sequence ID" value="ABW17971.1"/>
    <property type="molecule type" value="Genomic_DNA"/>
</dbReference>
<dbReference type="Proteomes" id="UP000000269">
    <property type="component" value="Chromosome"/>
</dbReference>
<dbReference type="STRING" id="350688.Clos_0409"/>
<reference evidence="2" key="1">
    <citation type="submission" date="2007-10" db="EMBL/GenBank/DDBJ databases">
        <title>Complete genome of Alkaliphilus oremlandii OhILAs.</title>
        <authorList>
            <person name="Copeland A."/>
            <person name="Lucas S."/>
            <person name="Lapidus A."/>
            <person name="Barry K."/>
            <person name="Detter J.C."/>
            <person name="Glavina del Rio T."/>
            <person name="Hammon N."/>
            <person name="Israni S."/>
            <person name="Dalin E."/>
            <person name="Tice H."/>
            <person name="Pitluck S."/>
            <person name="Chain P."/>
            <person name="Malfatti S."/>
            <person name="Shin M."/>
            <person name="Vergez L."/>
            <person name="Schmutz J."/>
            <person name="Larimer F."/>
            <person name="Land M."/>
            <person name="Hauser L."/>
            <person name="Kyrpides N."/>
            <person name="Mikhailova N."/>
            <person name="Stolz J.F."/>
            <person name="Dawson A."/>
            <person name="Fisher E."/>
            <person name="Crable B."/>
            <person name="Perera E."/>
            <person name="Lisak J."/>
            <person name="Ranganathan M."/>
            <person name="Basu P."/>
            <person name="Richardson P."/>
        </authorList>
    </citation>
    <scope>NUCLEOTIDE SEQUENCE [LARGE SCALE GENOMIC DNA]</scope>
    <source>
        <strain evidence="2">OhILAs</strain>
    </source>
</reference>
<organism evidence="1 2">
    <name type="scientific">Alkaliphilus oremlandii (strain OhILAs)</name>
    <name type="common">Clostridium oremlandii (strain OhILAs)</name>
    <dbReference type="NCBI Taxonomy" id="350688"/>
    <lineage>
        <taxon>Bacteria</taxon>
        <taxon>Bacillati</taxon>
        <taxon>Bacillota</taxon>
        <taxon>Clostridia</taxon>
        <taxon>Peptostreptococcales</taxon>
        <taxon>Natronincolaceae</taxon>
        <taxon>Alkaliphilus</taxon>
    </lineage>
</organism>
<evidence type="ECO:0000313" key="1">
    <source>
        <dbReference type="EMBL" id="ABW17971.1"/>
    </source>
</evidence>
<dbReference type="eggNOG" id="ENOG5031E5T">
    <property type="taxonomic scope" value="Bacteria"/>
</dbReference>
<accession>A8MLQ4</accession>
<dbReference type="KEGG" id="aoe:Clos_0409"/>
<dbReference type="HOGENOM" id="CLU_167402_0_0_9"/>
<gene>
    <name evidence="1" type="ordered locus">Clos_0409</name>
</gene>
<protein>
    <submittedName>
        <fullName evidence="1">Uncharacterized protein</fullName>
    </submittedName>
</protein>
<proteinExistence type="predicted"/>
<dbReference type="RefSeq" id="WP_012158286.1">
    <property type="nucleotide sequence ID" value="NC_009922.1"/>
</dbReference>
<dbReference type="AlphaFoldDB" id="A8MLQ4"/>
<evidence type="ECO:0000313" key="2">
    <source>
        <dbReference type="Proteomes" id="UP000000269"/>
    </source>
</evidence>
<keyword evidence="2" id="KW-1185">Reference proteome</keyword>
<name>A8MLQ4_ALKOO</name>
<sequence length="126" mass="14426">MANDREGDRYLENRIEGNKKAEINMRFSEFEVPPMQDVLIVGKRAPIGPEAARRMVDILSPDQYEILKIEHDYFEAIVVRRSLLNMLPQEKLIAIIMDEGGKIANDSMIIRAQVNITLNVSRSIDL</sequence>